<dbReference type="PhylomeDB" id="B3RXI6"/>
<dbReference type="Pfam" id="PF04516">
    <property type="entry name" value="CP2"/>
    <property type="match status" value="1"/>
</dbReference>
<dbReference type="InParanoid" id="B3RXI6"/>
<dbReference type="RefSeq" id="XP_002112754.1">
    <property type="nucleotide sequence ID" value="XM_002112718.1"/>
</dbReference>
<dbReference type="GO" id="GO:0005634">
    <property type="term" value="C:nucleus"/>
    <property type="evidence" value="ECO:0000318"/>
    <property type="project" value="GO_Central"/>
</dbReference>
<dbReference type="PANTHER" id="PTHR11037:SF20">
    <property type="entry name" value="PROTEIN GRAINYHEAD"/>
    <property type="match status" value="1"/>
</dbReference>
<keyword evidence="3 6" id="KW-0238">DNA-binding</keyword>
<dbReference type="STRING" id="10228.B3RXI6"/>
<comment type="subcellular location">
    <subcellularLocation>
        <location evidence="1 6">Nucleus</location>
    </subcellularLocation>
</comment>
<evidence type="ECO:0000313" key="9">
    <source>
        <dbReference type="Proteomes" id="UP000009022"/>
    </source>
</evidence>
<dbReference type="FunCoup" id="B3RXI6">
    <property type="interactions" value="143"/>
</dbReference>
<protein>
    <recommendedName>
        <fullName evidence="7">Grh/CP2 DB domain-containing protein</fullName>
    </recommendedName>
</protein>
<name>B3RXI6_TRIAD</name>
<dbReference type="OrthoDB" id="7680836at2759"/>
<reference evidence="8 9" key="1">
    <citation type="journal article" date="2008" name="Nature">
        <title>The Trichoplax genome and the nature of placozoans.</title>
        <authorList>
            <person name="Srivastava M."/>
            <person name="Begovic E."/>
            <person name="Chapman J."/>
            <person name="Putnam N.H."/>
            <person name="Hellsten U."/>
            <person name="Kawashima T."/>
            <person name="Kuo A."/>
            <person name="Mitros T."/>
            <person name="Salamov A."/>
            <person name="Carpenter M.L."/>
            <person name="Signorovitch A.Y."/>
            <person name="Moreno M.A."/>
            <person name="Kamm K."/>
            <person name="Grimwood J."/>
            <person name="Schmutz J."/>
            <person name="Shapiro H."/>
            <person name="Grigoriev I.V."/>
            <person name="Buss L.W."/>
            <person name="Schierwater B."/>
            <person name="Dellaporta S.L."/>
            <person name="Rokhsar D.S."/>
        </authorList>
    </citation>
    <scope>NUCLEOTIDE SEQUENCE [LARGE SCALE GENOMIC DNA]</scope>
    <source>
        <strain evidence="8 9">Grell-BS-1999</strain>
    </source>
</reference>
<evidence type="ECO:0000313" key="8">
    <source>
        <dbReference type="EMBL" id="EDV24864.1"/>
    </source>
</evidence>
<dbReference type="GeneID" id="6753967"/>
<proteinExistence type="predicted"/>
<dbReference type="AlphaFoldDB" id="B3RXI6"/>
<evidence type="ECO:0000259" key="7">
    <source>
        <dbReference type="PROSITE" id="PS51968"/>
    </source>
</evidence>
<dbReference type="OMA" id="QDESCFT"/>
<sequence length="311" mass="35772">SILHLVFREEKEPDNEMSHWQYWYSQQPNPNQRAFDIDRKSCQNVEERIEEIAYNAVAFYWNPADNAKIAARINCLSTDFSPQKGVKGIPLHLQIDTYEDLTSSDVEPVHRAFCKVKIFRDKGAERKNKDESKTARKRIQKMLKAHTQSVDASSAIMESTPSSTYLTPTTPLGPKPVLFMPYMNIETSNRLVENVNNTPTGSSNPSSSFFTTVRYKNIFFSVTIYVKKEEETAYHALMLKNCTVAELVDCLAKKYGVRTDMITGVYKRTKKGILVNMDDQIVEHFQDEDDFEIQLNFDNQTGHFDLILKIT</sequence>
<evidence type="ECO:0000256" key="2">
    <source>
        <dbReference type="ARBA" id="ARBA00023015"/>
    </source>
</evidence>
<feature type="non-terminal residue" evidence="8">
    <location>
        <position position="1"/>
    </location>
</feature>
<evidence type="ECO:0000256" key="1">
    <source>
        <dbReference type="ARBA" id="ARBA00004123"/>
    </source>
</evidence>
<evidence type="ECO:0000256" key="3">
    <source>
        <dbReference type="ARBA" id="ARBA00023125"/>
    </source>
</evidence>
<keyword evidence="9" id="KW-1185">Reference proteome</keyword>
<dbReference type="Pfam" id="PF25416">
    <property type="entry name" value="GRHL1_C"/>
    <property type="match status" value="1"/>
</dbReference>
<accession>B3RXI6</accession>
<dbReference type="InterPro" id="IPR040167">
    <property type="entry name" value="TF_CP2-like"/>
</dbReference>
<dbReference type="InterPro" id="IPR057520">
    <property type="entry name" value="GRHL1/CP2_C"/>
</dbReference>
<dbReference type="KEGG" id="tad:TRIADDRAFT_25702"/>
<dbReference type="HOGENOM" id="CLU_021156_0_1_1"/>
<dbReference type="PROSITE" id="PS51968">
    <property type="entry name" value="GRH_CP2_DB"/>
    <property type="match status" value="1"/>
</dbReference>
<keyword evidence="5 6" id="KW-0539">Nucleus</keyword>
<organism evidence="8 9">
    <name type="scientific">Trichoplax adhaerens</name>
    <name type="common">Trichoplax reptans</name>
    <dbReference type="NCBI Taxonomy" id="10228"/>
    <lineage>
        <taxon>Eukaryota</taxon>
        <taxon>Metazoa</taxon>
        <taxon>Placozoa</taxon>
        <taxon>Uniplacotomia</taxon>
        <taxon>Trichoplacea</taxon>
        <taxon>Trichoplacidae</taxon>
        <taxon>Trichoplax</taxon>
    </lineage>
</organism>
<dbReference type="GO" id="GO:0000978">
    <property type="term" value="F:RNA polymerase II cis-regulatory region sequence-specific DNA binding"/>
    <property type="evidence" value="ECO:0000318"/>
    <property type="project" value="GO_Central"/>
</dbReference>
<gene>
    <name evidence="8" type="ORF">TRIADDRAFT_25702</name>
</gene>
<keyword evidence="2" id="KW-0805">Transcription regulation</keyword>
<dbReference type="EMBL" id="DS985245">
    <property type="protein sequence ID" value="EDV24864.1"/>
    <property type="molecule type" value="Genomic_DNA"/>
</dbReference>
<feature type="domain" description="Grh/CP2 DB" evidence="7">
    <location>
        <begin position="1"/>
        <end position="180"/>
    </location>
</feature>
<dbReference type="InterPro" id="IPR007604">
    <property type="entry name" value="CP2"/>
</dbReference>
<evidence type="ECO:0000256" key="4">
    <source>
        <dbReference type="ARBA" id="ARBA00023163"/>
    </source>
</evidence>
<evidence type="ECO:0000256" key="5">
    <source>
        <dbReference type="ARBA" id="ARBA00023242"/>
    </source>
</evidence>
<dbReference type="eggNOG" id="KOG4091">
    <property type="taxonomic scope" value="Eukaryota"/>
</dbReference>
<dbReference type="PANTHER" id="PTHR11037">
    <property type="entry name" value="TRANSCRIPTION FACTOR CP2"/>
    <property type="match status" value="1"/>
</dbReference>
<evidence type="ECO:0000256" key="6">
    <source>
        <dbReference type="PROSITE-ProRule" id="PRU01313"/>
    </source>
</evidence>
<dbReference type="GO" id="GO:0006357">
    <property type="term" value="P:regulation of transcription by RNA polymerase II"/>
    <property type="evidence" value="ECO:0000318"/>
    <property type="project" value="GO_Central"/>
</dbReference>
<dbReference type="GO" id="GO:0001228">
    <property type="term" value="F:DNA-binding transcription activator activity, RNA polymerase II-specific"/>
    <property type="evidence" value="ECO:0000318"/>
    <property type="project" value="GO_Central"/>
</dbReference>
<dbReference type="Proteomes" id="UP000009022">
    <property type="component" value="Unassembled WGS sequence"/>
</dbReference>
<keyword evidence="4" id="KW-0804">Transcription</keyword>
<dbReference type="CTD" id="6753967"/>